<dbReference type="EMBL" id="BLAD01000095">
    <property type="protein sequence ID" value="GES05220.1"/>
    <property type="molecule type" value="Genomic_DNA"/>
</dbReference>
<evidence type="ECO:0000313" key="3">
    <source>
        <dbReference type="Proteomes" id="UP000334990"/>
    </source>
</evidence>
<accession>A0A5M3WAE8</accession>
<keyword evidence="3" id="KW-1185">Reference proteome</keyword>
<keyword evidence="1" id="KW-0732">Signal</keyword>
<dbReference type="Proteomes" id="UP000334990">
    <property type="component" value="Unassembled WGS sequence"/>
</dbReference>
<organism evidence="2 3">
    <name type="scientific">Acrocarpospora corrugata</name>
    <dbReference type="NCBI Taxonomy" id="35763"/>
    <lineage>
        <taxon>Bacteria</taxon>
        <taxon>Bacillati</taxon>
        <taxon>Actinomycetota</taxon>
        <taxon>Actinomycetes</taxon>
        <taxon>Streptosporangiales</taxon>
        <taxon>Streptosporangiaceae</taxon>
        <taxon>Acrocarpospora</taxon>
    </lineage>
</organism>
<gene>
    <name evidence="2" type="ORF">Acor_72880</name>
</gene>
<sequence>MPGMWVRTALAVTAAIALLPAPASAASPCPFPGSLCVYDGPGFTGAVFTASALTPAGVCVNLSAHGWGGGRVKSAVNRNAKTAVLYATTNCTNGGPFQYVFPNQLVSPVGLSANSVYVY</sequence>
<evidence type="ECO:0008006" key="4">
    <source>
        <dbReference type="Google" id="ProtNLM"/>
    </source>
</evidence>
<proteinExistence type="predicted"/>
<reference evidence="2 3" key="1">
    <citation type="submission" date="2019-10" db="EMBL/GenBank/DDBJ databases">
        <title>Whole genome shotgun sequence of Acrocarpospora corrugata NBRC 13972.</title>
        <authorList>
            <person name="Ichikawa N."/>
            <person name="Kimura A."/>
            <person name="Kitahashi Y."/>
            <person name="Komaki H."/>
            <person name="Oguchi A."/>
        </authorList>
    </citation>
    <scope>NUCLEOTIDE SEQUENCE [LARGE SCALE GENOMIC DNA]</scope>
    <source>
        <strain evidence="2 3">NBRC 13972</strain>
    </source>
</reference>
<feature type="chain" id="PRO_5024417102" description="Peptidase inhibitor family I36" evidence="1">
    <location>
        <begin position="26"/>
        <end position="119"/>
    </location>
</feature>
<name>A0A5M3WAE8_9ACTN</name>
<dbReference type="OrthoDB" id="5383213at2"/>
<dbReference type="Pfam" id="PF03995">
    <property type="entry name" value="Inhibitor_I36"/>
    <property type="match status" value="1"/>
</dbReference>
<dbReference type="RefSeq" id="WP_155341246.1">
    <property type="nucleotide sequence ID" value="NZ_BAAABN010000094.1"/>
</dbReference>
<feature type="signal peptide" evidence="1">
    <location>
        <begin position="1"/>
        <end position="25"/>
    </location>
</feature>
<protein>
    <recommendedName>
        <fullName evidence="4">Peptidase inhibitor family I36</fullName>
    </recommendedName>
</protein>
<dbReference type="AlphaFoldDB" id="A0A5M3WAE8"/>
<evidence type="ECO:0000256" key="1">
    <source>
        <dbReference type="SAM" id="SignalP"/>
    </source>
</evidence>
<evidence type="ECO:0000313" key="2">
    <source>
        <dbReference type="EMBL" id="GES05220.1"/>
    </source>
</evidence>
<comment type="caution">
    <text evidence="2">The sequence shown here is derived from an EMBL/GenBank/DDBJ whole genome shotgun (WGS) entry which is preliminary data.</text>
</comment>